<feature type="transmembrane region" description="Helical" evidence="8">
    <location>
        <begin position="95"/>
        <end position="116"/>
    </location>
</feature>
<dbReference type="AlphaFoldDB" id="A0AAJ1QCP3"/>
<keyword evidence="6 8" id="KW-1133">Transmembrane helix</keyword>
<evidence type="ECO:0000256" key="8">
    <source>
        <dbReference type="SAM" id="Phobius"/>
    </source>
</evidence>
<dbReference type="InterPro" id="IPR038731">
    <property type="entry name" value="RgtA/B/C-like"/>
</dbReference>
<evidence type="ECO:0000313" key="11">
    <source>
        <dbReference type="Proteomes" id="UP001170959"/>
    </source>
</evidence>
<comment type="subcellular location">
    <subcellularLocation>
        <location evidence="1">Cell membrane</location>
        <topology evidence="1">Multi-pass membrane protein</topology>
    </subcellularLocation>
</comment>
<dbReference type="RefSeq" id="WP_159156061.1">
    <property type="nucleotide sequence ID" value="NZ_CP013210.1"/>
</dbReference>
<dbReference type="GO" id="GO:0005886">
    <property type="term" value="C:plasma membrane"/>
    <property type="evidence" value="ECO:0007669"/>
    <property type="project" value="UniProtKB-SubCell"/>
</dbReference>
<keyword evidence="3" id="KW-0328">Glycosyltransferase</keyword>
<feature type="transmembrane region" description="Helical" evidence="8">
    <location>
        <begin position="123"/>
        <end position="140"/>
    </location>
</feature>
<organism evidence="10 11">
    <name type="scientific">Empedobacter brevis</name>
    <dbReference type="NCBI Taxonomy" id="247"/>
    <lineage>
        <taxon>Bacteria</taxon>
        <taxon>Pseudomonadati</taxon>
        <taxon>Bacteroidota</taxon>
        <taxon>Flavobacteriia</taxon>
        <taxon>Flavobacteriales</taxon>
        <taxon>Weeksellaceae</taxon>
        <taxon>Empedobacter</taxon>
    </lineage>
</organism>
<feature type="transmembrane region" description="Helical" evidence="8">
    <location>
        <begin position="42"/>
        <end position="60"/>
    </location>
</feature>
<sequence length="508" mass="59697">MKNNGILICFILLKFLIQYSLISPEYELHRDEFLHLDQANHLAFGYLSVPPVTSWVSYMIQLLGNTVFWIKFFPALFGALTILLVWKTIEELKGNLFSLILGASCVTFSVLFRLNALYQPNSLDVLCWTLLFYFAIKYLTNNHSKWLYFIAITFAIGFLNKYNIMFLMIGIIPAILLTNERKVFRNKNLYYGIVLAFIIVLPNIIWQYHNNFPVIHHMKELSETQLIHINRWSFIRAQFLFFPGTFIVVLFGLFALLKYRKFEKYRLFFWTFFITIGIFLLLKAKDYYTIGLYPVYFAFGSVYISTLVENKIGKMIKPIIIVLSVASFLPVYNVAFPNKSPEYIVNHSDKYRKFGMLIWEDGKEHPLPQDFADMLGWKELAEKVDDVYLNMPNPKNTLILCDNYGQAGAINYYSKTGVRAVSFNADYINWFHFDTKYDHLIRVKNAWERENEWRETSPYFQKAIIADSVTNQYSREYGTTIFSLIDAKIDINERIKKEVEEEKNSNNL</sequence>
<dbReference type="Proteomes" id="UP001170959">
    <property type="component" value="Unassembled WGS sequence"/>
</dbReference>
<evidence type="ECO:0000256" key="5">
    <source>
        <dbReference type="ARBA" id="ARBA00022692"/>
    </source>
</evidence>
<reference evidence="10" key="2">
    <citation type="journal article" date="2022" name="Sci. Total Environ.">
        <title>Prevalence, transmission, and molecular epidemiology of tet(X)-positive bacteria among humans, animals, and environmental niches in China: An epidemiological, and genomic-based study.</title>
        <authorList>
            <person name="Dong N."/>
            <person name="Zeng Y."/>
            <person name="Cai C."/>
            <person name="Sun C."/>
            <person name="Lu J."/>
            <person name="Liu C."/>
            <person name="Zhou H."/>
            <person name="Sun Q."/>
            <person name="Shu L."/>
            <person name="Wang H."/>
            <person name="Wang Y."/>
            <person name="Wang S."/>
            <person name="Wu C."/>
            <person name="Chan E.W."/>
            <person name="Chen G."/>
            <person name="Shen Z."/>
            <person name="Chen S."/>
            <person name="Zhang R."/>
        </authorList>
    </citation>
    <scope>NUCLEOTIDE SEQUENCE</scope>
    <source>
        <strain evidence="10">R655-4</strain>
    </source>
</reference>
<reference evidence="10" key="1">
    <citation type="submission" date="2020-06" db="EMBL/GenBank/DDBJ databases">
        <authorList>
            <person name="Dong N."/>
        </authorList>
    </citation>
    <scope>NUCLEOTIDE SEQUENCE</scope>
    <source>
        <strain evidence="10">R655-4</strain>
    </source>
</reference>
<evidence type="ECO:0000256" key="1">
    <source>
        <dbReference type="ARBA" id="ARBA00004651"/>
    </source>
</evidence>
<dbReference type="InterPro" id="IPR050297">
    <property type="entry name" value="LipidA_mod_glycosyltrf_83"/>
</dbReference>
<dbReference type="PANTHER" id="PTHR33908">
    <property type="entry name" value="MANNOSYLTRANSFERASE YKCB-RELATED"/>
    <property type="match status" value="1"/>
</dbReference>
<keyword evidence="4" id="KW-0808">Transferase</keyword>
<evidence type="ECO:0000256" key="4">
    <source>
        <dbReference type="ARBA" id="ARBA00022679"/>
    </source>
</evidence>
<feature type="transmembrane region" description="Helical" evidence="8">
    <location>
        <begin position="290"/>
        <end position="308"/>
    </location>
</feature>
<accession>A0AAJ1QCP3</accession>
<feature type="transmembrane region" description="Helical" evidence="8">
    <location>
        <begin position="267"/>
        <end position="284"/>
    </location>
</feature>
<dbReference type="GO" id="GO:0016763">
    <property type="term" value="F:pentosyltransferase activity"/>
    <property type="evidence" value="ECO:0007669"/>
    <property type="project" value="TreeGrafter"/>
</dbReference>
<feature type="transmembrane region" description="Helical" evidence="8">
    <location>
        <begin position="234"/>
        <end position="255"/>
    </location>
</feature>
<dbReference type="EMBL" id="JACAGJ010000001">
    <property type="protein sequence ID" value="MDM1071502.1"/>
    <property type="molecule type" value="Genomic_DNA"/>
</dbReference>
<evidence type="ECO:0000256" key="2">
    <source>
        <dbReference type="ARBA" id="ARBA00022475"/>
    </source>
</evidence>
<keyword evidence="5 8" id="KW-0812">Transmembrane</keyword>
<evidence type="ECO:0000256" key="7">
    <source>
        <dbReference type="ARBA" id="ARBA00023136"/>
    </source>
</evidence>
<protein>
    <submittedName>
        <fullName evidence="10">Glycosyltransferase family 39 protein</fullName>
    </submittedName>
</protein>
<dbReference type="PANTHER" id="PTHR33908:SF11">
    <property type="entry name" value="MEMBRANE PROTEIN"/>
    <property type="match status" value="1"/>
</dbReference>
<feature type="transmembrane region" description="Helical" evidence="8">
    <location>
        <begin position="189"/>
        <end position="208"/>
    </location>
</feature>
<gene>
    <name evidence="10" type="ORF">HX001_03230</name>
</gene>
<dbReference type="Pfam" id="PF13231">
    <property type="entry name" value="PMT_2"/>
    <property type="match status" value="1"/>
</dbReference>
<evidence type="ECO:0000259" key="9">
    <source>
        <dbReference type="Pfam" id="PF13231"/>
    </source>
</evidence>
<comment type="caution">
    <text evidence="10">The sequence shown here is derived from an EMBL/GenBank/DDBJ whole genome shotgun (WGS) entry which is preliminary data.</text>
</comment>
<feature type="transmembrane region" description="Helical" evidence="8">
    <location>
        <begin position="72"/>
        <end position="89"/>
    </location>
</feature>
<evidence type="ECO:0000256" key="6">
    <source>
        <dbReference type="ARBA" id="ARBA00022989"/>
    </source>
</evidence>
<feature type="transmembrane region" description="Helical" evidence="8">
    <location>
        <begin position="315"/>
        <end position="335"/>
    </location>
</feature>
<proteinExistence type="predicted"/>
<name>A0AAJ1QCP3_9FLAO</name>
<dbReference type="GO" id="GO:0009103">
    <property type="term" value="P:lipopolysaccharide biosynthetic process"/>
    <property type="evidence" value="ECO:0007669"/>
    <property type="project" value="UniProtKB-ARBA"/>
</dbReference>
<keyword evidence="2" id="KW-1003">Cell membrane</keyword>
<keyword evidence="7 8" id="KW-0472">Membrane</keyword>
<feature type="domain" description="Glycosyltransferase RgtA/B/C/D-like" evidence="9">
    <location>
        <begin position="49"/>
        <end position="206"/>
    </location>
</feature>
<evidence type="ECO:0000256" key="3">
    <source>
        <dbReference type="ARBA" id="ARBA00022676"/>
    </source>
</evidence>
<feature type="transmembrane region" description="Helical" evidence="8">
    <location>
        <begin position="146"/>
        <end position="177"/>
    </location>
</feature>
<evidence type="ECO:0000313" key="10">
    <source>
        <dbReference type="EMBL" id="MDM1071502.1"/>
    </source>
</evidence>
<feature type="transmembrane region" description="Helical" evidence="8">
    <location>
        <begin position="5"/>
        <end position="22"/>
    </location>
</feature>